<evidence type="ECO:0000256" key="3">
    <source>
        <dbReference type="ARBA" id="ARBA00022729"/>
    </source>
</evidence>
<dbReference type="EnsemblPlants" id="AUR62022948-RA">
    <property type="protein sequence ID" value="AUR62022948-RA:cds"/>
    <property type="gene ID" value="AUR62022948"/>
</dbReference>
<dbReference type="Pfam" id="PF09451">
    <property type="entry name" value="ATG27"/>
    <property type="match status" value="1"/>
</dbReference>
<evidence type="ECO:0008006" key="10">
    <source>
        <dbReference type="Google" id="ProtNLM"/>
    </source>
</evidence>
<proteinExistence type="predicted"/>
<evidence type="ECO:0000256" key="2">
    <source>
        <dbReference type="ARBA" id="ARBA00022692"/>
    </source>
</evidence>
<evidence type="ECO:0000313" key="8">
    <source>
        <dbReference type="EnsemblPlants" id="AUR62022948-RA:cds"/>
    </source>
</evidence>
<feature type="signal peptide" evidence="7">
    <location>
        <begin position="1"/>
        <end position="27"/>
    </location>
</feature>
<dbReference type="InterPro" id="IPR018939">
    <property type="entry name" value="Autophagy-rel_prot_27"/>
</dbReference>
<dbReference type="Proteomes" id="UP000596660">
    <property type="component" value="Unplaced"/>
</dbReference>
<dbReference type="OMA" id="WGWFGTF"/>
<dbReference type="AlphaFoldDB" id="A0A803M3Z9"/>
<evidence type="ECO:0000256" key="7">
    <source>
        <dbReference type="SAM" id="SignalP"/>
    </source>
</evidence>
<dbReference type="PANTHER" id="PTHR15071:SF0">
    <property type="entry name" value="MANNOSE 6-PHOSPHATE RECEPTOR-LIKE PROTEIN 1"/>
    <property type="match status" value="1"/>
</dbReference>
<name>A0A803M3Z9_CHEQI</name>
<dbReference type="PANTHER" id="PTHR15071">
    <property type="entry name" value="MANNOSE-6-PHOSPHATE RECEPTOR FAMILY MEMBER"/>
    <property type="match status" value="1"/>
</dbReference>
<reference evidence="8" key="2">
    <citation type="submission" date="2021-03" db="UniProtKB">
        <authorList>
            <consortium name="EnsemblPlants"/>
        </authorList>
    </citation>
    <scope>IDENTIFICATION</scope>
</reference>
<reference evidence="8" key="1">
    <citation type="journal article" date="2017" name="Nature">
        <title>The genome of Chenopodium quinoa.</title>
        <authorList>
            <person name="Jarvis D.E."/>
            <person name="Ho Y.S."/>
            <person name="Lightfoot D.J."/>
            <person name="Schmoeckel S.M."/>
            <person name="Li B."/>
            <person name="Borm T.J.A."/>
            <person name="Ohyanagi H."/>
            <person name="Mineta K."/>
            <person name="Michell C.T."/>
            <person name="Saber N."/>
            <person name="Kharbatia N.M."/>
            <person name="Rupper R.R."/>
            <person name="Sharp A.R."/>
            <person name="Dally N."/>
            <person name="Boughton B.A."/>
            <person name="Woo Y.H."/>
            <person name="Gao G."/>
            <person name="Schijlen E.G.W.M."/>
            <person name="Guo X."/>
            <person name="Momin A.A."/>
            <person name="Negrao S."/>
            <person name="Al-Babili S."/>
            <person name="Gehring C."/>
            <person name="Roessner U."/>
            <person name="Jung C."/>
            <person name="Murphy K."/>
            <person name="Arold S.T."/>
            <person name="Gojobori T."/>
            <person name="van der Linden C.G."/>
            <person name="van Loo E.N."/>
            <person name="Jellen E.N."/>
            <person name="Maughan P.J."/>
            <person name="Tester M."/>
        </authorList>
    </citation>
    <scope>NUCLEOTIDE SEQUENCE [LARGE SCALE GENOMIC DNA]</scope>
    <source>
        <strain evidence="8">cv. PI 614886</strain>
    </source>
</reference>
<dbReference type="GO" id="GO:0000139">
    <property type="term" value="C:Golgi membrane"/>
    <property type="evidence" value="ECO:0007669"/>
    <property type="project" value="UniProtKB-SubCell"/>
</dbReference>
<evidence type="ECO:0000256" key="1">
    <source>
        <dbReference type="ARBA" id="ARBA00004167"/>
    </source>
</evidence>
<keyword evidence="5 6" id="KW-0472">Membrane</keyword>
<accession>A0A803M3Z9</accession>
<evidence type="ECO:0000256" key="4">
    <source>
        <dbReference type="ARBA" id="ARBA00022989"/>
    </source>
</evidence>
<sequence>MGSHYSSKLILFLVAILFQVNFNSVFAGTCEYGTRERNKLYSYSLTSAVKNFPHGVLSEDGFYKVAANDTIIWFQLCDGMIFNHDPPRCVDCWDCGGPSRCGMGCSALVAKNTGGYLACTTLGREMNFDINLTDRKSPDKGVTITMSSITDGVNCSLSVSVICDSKGVKEPDTFEKLGSCHYATELRHPSGCPKIAVHASGWGWFSFLLTILLCSVGAYLLIGGAYRYFTLGIRGLDSLLLLPDSAPLSLWLILMPSLSRVFSCPWCKGLEDLLIITEALILRLTSELKSPLKCCLADGIVTF</sequence>
<keyword evidence="3 7" id="KW-0732">Signal</keyword>
<feature type="transmembrane region" description="Helical" evidence="6">
    <location>
        <begin position="202"/>
        <end position="226"/>
    </location>
</feature>
<keyword evidence="4 6" id="KW-1133">Transmembrane helix</keyword>
<evidence type="ECO:0000256" key="5">
    <source>
        <dbReference type="ARBA" id="ARBA00023136"/>
    </source>
</evidence>
<keyword evidence="2 6" id="KW-0812">Transmembrane</keyword>
<organism evidence="8 9">
    <name type="scientific">Chenopodium quinoa</name>
    <name type="common">Quinoa</name>
    <dbReference type="NCBI Taxonomy" id="63459"/>
    <lineage>
        <taxon>Eukaryota</taxon>
        <taxon>Viridiplantae</taxon>
        <taxon>Streptophyta</taxon>
        <taxon>Embryophyta</taxon>
        <taxon>Tracheophyta</taxon>
        <taxon>Spermatophyta</taxon>
        <taxon>Magnoliopsida</taxon>
        <taxon>eudicotyledons</taxon>
        <taxon>Gunneridae</taxon>
        <taxon>Pentapetalae</taxon>
        <taxon>Caryophyllales</taxon>
        <taxon>Chenopodiaceae</taxon>
        <taxon>Chenopodioideae</taxon>
        <taxon>Atripliceae</taxon>
        <taxon>Chenopodium</taxon>
    </lineage>
</organism>
<comment type="subcellular location">
    <subcellularLocation>
        <location evidence="1">Membrane</location>
        <topology evidence="1">Single-pass membrane protein</topology>
    </subcellularLocation>
</comment>
<keyword evidence="9" id="KW-1185">Reference proteome</keyword>
<feature type="chain" id="PRO_5030969056" description="Autophagy-related protein 27" evidence="7">
    <location>
        <begin position="28"/>
        <end position="303"/>
    </location>
</feature>
<protein>
    <recommendedName>
        <fullName evidence="10">Autophagy-related protein 27</fullName>
    </recommendedName>
</protein>
<evidence type="ECO:0000313" key="9">
    <source>
        <dbReference type="Proteomes" id="UP000596660"/>
    </source>
</evidence>
<dbReference type="Gramene" id="AUR62022948-RA">
    <property type="protein sequence ID" value="AUR62022948-RA:cds"/>
    <property type="gene ID" value="AUR62022948"/>
</dbReference>
<evidence type="ECO:0000256" key="6">
    <source>
        <dbReference type="SAM" id="Phobius"/>
    </source>
</evidence>